<evidence type="ECO:0000256" key="1">
    <source>
        <dbReference type="SAM" id="MobiDB-lite"/>
    </source>
</evidence>
<feature type="region of interest" description="Disordered" evidence="1">
    <location>
        <begin position="1"/>
        <end position="21"/>
    </location>
</feature>
<dbReference type="RefSeq" id="WP_386445025.1">
    <property type="nucleotide sequence ID" value="NZ_JBHSFH010000005.1"/>
</dbReference>
<dbReference type="EMBL" id="JBHSFH010000005">
    <property type="protein sequence ID" value="MFC4494273.1"/>
    <property type="molecule type" value="Genomic_DNA"/>
</dbReference>
<evidence type="ECO:0000313" key="2">
    <source>
        <dbReference type="EMBL" id="MFC4494273.1"/>
    </source>
</evidence>
<gene>
    <name evidence="2" type="ORF">ACFPA8_09020</name>
</gene>
<reference evidence="3" key="1">
    <citation type="journal article" date="2019" name="Int. J. Syst. Evol. Microbiol.">
        <title>The Global Catalogue of Microorganisms (GCM) 10K type strain sequencing project: providing services to taxonomists for standard genome sequencing and annotation.</title>
        <authorList>
            <consortium name="The Broad Institute Genomics Platform"/>
            <consortium name="The Broad Institute Genome Sequencing Center for Infectious Disease"/>
            <person name="Wu L."/>
            <person name="Ma J."/>
        </authorList>
    </citation>
    <scope>NUCLEOTIDE SEQUENCE [LARGE SCALE GENOMIC DNA]</scope>
    <source>
        <strain evidence="3">CGMCC 4.7357</strain>
    </source>
</reference>
<name>A0ABV9A2Z8_9ACTN</name>
<proteinExistence type="predicted"/>
<dbReference type="Proteomes" id="UP001595997">
    <property type="component" value="Unassembled WGS sequence"/>
</dbReference>
<feature type="region of interest" description="Disordered" evidence="1">
    <location>
        <begin position="77"/>
        <end position="97"/>
    </location>
</feature>
<sequence length="97" mass="10263">MNAPVGKGPPGPGRRPTRQQLEAARIRARTTGETLEQALAVFMGAGRYGSEAEPVAPAPGYGFEPAHAEAEHLAAVLPFTRARRNDTADPGDGERED</sequence>
<evidence type="ECO:0000313" key="3">
    <source>
        <dbReference type="Proteomes" id="UP001595997"/>
    </source>
</evidence>
<keyword evidence="3" id="KW-1185">Reference proteome</keyword>
<comment type="caution">
    <text evidence="2">The sequence shown here is derived from an EMBL/GenBank/DDBJ whole genome shotgun (WGS) entry which is preliminary data.</text>
</comment>
<protein>
    <submittedName>
        <fullName evidence="2">Uncharacterized protein</fullName>
    </submittedName>
</protein>
<organism evidence="2 3">
    <name type="scientific">Streptomyces ovatisporus</name>
    <dbReference type="NCBI Taxonomy" id="1128682"/>
    <lineage>
        <taxon>Bacteria</taxon>
        <taxon>Bacillati</taxon>
        <taxon>Actinomycetota</taxon>
        <taxon>Actinomycetes</taxon>
        <taxon>Kitasatosporales</taxon>
        <taxon>Streptomycetaceae</taxon>
        <taxon>Streptomyces</taxon>
    </lineage>
</organism>
<accession>A0ABV9A2Z8</accession>